<dbReference type="Gene3D" id="3.80.10.10">
    <property type="entry name" value="Ribonuclease Inhibitor"/>
    <property type="match status" value="1"/>
</dbReference>
<dbReference type="Pfam" id="PF13516">
    <property type="entry name" value="LRR_6"/>
    <property type="match status" value="4"/>
</dbReference>
<dbReference type="SUPFAM" id="SSF52047">
    <property type="entry name" value="RNI-like"/>
    <property type="match status" value="1"/>
</dbReference>
<keyword evidence="5" id="KW-1185">Reference proteome</keyword>
<reference evidence="4" key="1">
    <citation type="submission" date="2021-02" db="EMBL/GenBank/DDBJ databases">
        <title>Comparative genomics reveals that relaxation of natural selection precedes convergent phenotypic evolution of cavefish.</title>
        <authorList>
            <person name="Peng Z."/>
        </authorList>
    </citation>
    <scope>NUCLEOTIDE SEQUENCE</scope>
    <source>
        <tissue evidence="4">Muscle</tissue>
    </source>
</reference>
<evidence type="ECO:0000313" key="4">
    <source>
        <dbReference type="EMBL" id="KAI7800448.1"/>
    </source>
</evidence>
<proteinExistence type="predicted"/>
<evidence type="ECO:0000256" key="1">
    <source>
        <dbReference type="ARBA" id="ARBA00022614"/>
    </source>
</evidence>
<dbReference type="InterPro" id="IPR051261">
    <property type="entry name" value="NLR"/>
</dbReference>
<dbReference type="InterPro" id="IPR001611">
    <property type="entry name" value="Leu-rich_rpt"/>
</dbReference>
<evidence type="ECO:0000313" key="5">
    <source>
        <dbReference type="Proteomes" id="UP001059041"/>
    </source>
</evidence>
<dbReference type="SMART" id="SM00368">
    <property type="entry name" value="LRR_RI"/>
    <property type="match status" value="6"/>
</dbReference>
<gene>
    <name evidence="4" type="ORF">IRJ41_003454</name>
</gene>
<feature type="compositionally biased region" description="Polar residues" evidence="3">
    <location>
        <begin position="8"/>
        <end position="18"/>
    </location>
</feature>
<accession>A0A9W7WKA2</accession>
<feature type="region of interest" description="Disordered" evidence="3">
    <location>
        <begin position="1"/>
        <end position="100"/>
    </location>
</feature>
<dbReference type="InterPro" id="IPR032675">
    <property type="entry name" value="LRR_dom_sf"/>
</dbReference>
<dbReference type="PANTHER" id="PTHR24106">
    <property type="entry name" value="NACHT, LRR AND CARD DOMAINS-CONTAINING"/>
    <property type="match status" value="1"/>
</dbReference>
<protein>
    <submittedName>
        <fullName evidence="4">NACHT</fullName>
    </submittedName>
</protein>
<organism evidence="4 5">
    <name type="scientific">Triplophysa rosa</name>
    <name type="common">Cave loach</name>
    <dbReference type="NCBI Taxonomy" id="992332"/>
    <lineage>
        <taxon>Eukaryota</taxon>
        <taxon>Metazoa</taxon>
        <taxon>Chordata</taxon>
        <taxon>Craniata</taxon>
        <taxon>Vertebrata</taxon>
        <taxon>Euteleostomi</taxon>
        <taxon>Actinopterygii</taxon>
        <taxon>Neopterygii</taxon>
        <taxon>Teleostei</taxon>
        <taxon>Ostariophysi</taxon>
        <taxon>Cypriniformes</taxon>
        <taxon>Nemacheilidae</taxon>
        <taxon>Triplophysa</taxon>
    </lineage>
</organism>
<sequence length="480" mass="52381">MKSEHNWSQRTSGKPKTQSTDKARDRNMGPLPTRAYTRTTRHKTKGLSNALFHRSDSPEPSCLSVKSDQFMPVELNGGDLSSDESSGERLNSSVPGVLSMKSDKSMTMPIHLKHKESLLDQSSGERLNSSVPGVLSMKSDKSMTMPIHLKHKESLLDQSSGERLNSSVPGVLSMKSDKSMTMPIHLKHEESLPDQSSGERFNSSVPSVLSLKSDKSMSTPIHLHHEESLPDPSSSERFNSNVPSVLSMKSDKSMAMPMHLKHEDSLPDQRMTTFLTLGTDSDNEQKLLTNCADYFKYTAGLQDTECGLESLKLKDCGVTEDGCVLLSTALSLNLSHLRELDLSWNPVGNSGVKHLCAVLKKTECALQILKLNTCGITEEICAALASALSSKTSGLIELDLSVNALQDSGVKLISAGLKNSHCQLKILRLSNCSVTKEGVSALAEALNSNPSHLTELDLRDNRLKQSDVNLLSTIQDKVIT</sequence>
<name>A0A9W7WKA2_TRIRA</name>
<dbReference type="Proteomes" id="UP001059041">
    <property type="component" value="Linkage Group LG14"/>
</dbReference>
<dbReference type="EMBL" id="JAFHDT010000014">
    <property type="protein sequence ID" value="KAI7800448.1"/>
    <property type="molecule type" value="Genomic_DNA"/>
</dbReference>
<comment type="caution">
    <text evidence="4">The sequence shown here is derived from an EMBL/GenBank/DDBJ whole genome shotgun (WGS) entry which is preliminary data.</text>
</comment>
<evidence type="ECO:0000256" key="3">
    <source>
        <dbReference type="SAM" id="MobiDB-lite"/>
    </source>
</evidence>
<keyword evidence="1" id="KW-0433">Leucine-rich repeat</keyword>
<keyword evidence="2" id="KW-0677">Repeat</keyword>
<dbReference type="AlphaFoldDB" id="A0A9W7WKA2"/>
<evidence type="ECO:0000256" key="2">
    <source>
        <dbReference type="ARBA" id="ARBA00022737"/>
    </source>
</evidence>